<accession>A0ABT2EGU8</accession>
<keyword evidence="8" id="KW-1185">Reference proteome</keyword>
<dbReference type="Pfam" id="PF09864">
    <property type="entry name" value="MliC"/>
    <property type="match status" value="1"/>
</dbReference>
<evidence type="ECO:0000259" key="6">
    <source>
        <dbReference type="Pfam" id="PF09864"/>
    </source>
</evidence>
<dbReference type="InterPro" id="IPR018660">
    <property type="entry name" value="MliC"/>
</dbReference>
<evidence type="ECO:0000256" key="4">
    <source>
        <dbReference type="ARBA" id="ARBA00023288"/>
    </source>
</evidence>
<organism evidence="7 8">
    <name type="scientific">Halomonas dongshanensis</name>
    <dbReference type="NCBI Taxonomy" id="2890835"/>
    <lineage>
        <taxon>Bacteria</taxon>
        <taxon>Pseudomonadati</taxon>
        <taxon>Pseudomonadota</taxon>
        <taxon>Gammaproteobacteria</taxon>
        <taxon>Oceanospirillales</taxon>
        <taxon>Halomonadaceae</taxon>
        <taxon>Halomonas</taxon>
    </lineage>
</organism>
<feature type="chain" id="PRO_5045759884" evidence="5">
    <location>
        <begin position="22"/>
        <end position="242"/>
    </location>
</feature>
<reference evidence="7" key="1">
    <citation type="submission" date="2021-11" db="EMBL/GenBank/DDBJ databases">
        <title>Halomonas sp., isolated from a coastal aquaculture zone in Dongshan Bay.</title>
        <authorList>
            <person name="Lin W."/>
        </authorList>
    </citation>
    <scope>NUCLEOTIDE SEQUENCE</scope>
    <source>
        <strain evidence="7">Yzlin-01</strain>
    </source>
</reference>
<evidence type="ECO:0000313" key="7">
    <source>
        <dbReference type="EMBL" id="MCS2610755.1"/>
    </source>
</evidence>
<dbReference type="SUPFAM" id="SSF141488">
    <property type="entry name" value="YdhA-like"/>
    <property type="match status" value="1"/>
</dbReference>
<evidence type="ECO:0000256" key="2">
    <source>
        <dbReference type="ARBA" id="ARBA00023136"/>
    </source>
</evidence>
<comment type="caution">
    <text evidence="7">The sequence shown here is derived from an EMBL/GenBank/DDBJ whole genome shotgun (WGS) entry which is preliminary data.</text>
</comment>
<dbReference type="InterPro" id="IPR036328">
    <property type="entry name" value="MliC_sf"/>
</dbReference>
<keyword evidence="2" id="KW-0472">Membrane</keyword>
<keyword evidence="1 5" id="KW-0732">Signal</keyword>
<evidence type="ECO:0000256" key="5">
    <source>
        <dbReference type="SAM" id="SignalP"/>
    </source>
</evidence>
<dbReference type="RefSeq" id="WP_259037253.1">
    <property type="nucleotide sequence ID" value="NZ_JAJISC010000008.1"/>
</dbReference>
<name>A0ABT2EGU8_9GAMM</name>
<gene>
    <name evidence="7" type="ORF">LLY24_15675</name>
</gene>
<evidence type="ECO:0000256" key="3">
    <source>
        <dbReference type="ARBA" id="ARBA00023139"/>
    </source>
</evidence>
<protein>
    <submittedName>
        <fullName evidence="7">MliC family protein</fullName>
    </submittedName>
</protein>
<dbReference type="EMBL" id="JAJISC010000008">
    <property type="protein sequence ID" value="MCS2610755.1"/>
    <property type="molecule type" value="Genomic_DNA"/>
</dbReference>
<feature type="signal peptide" evidence="5">
    <location>
        <begin position="1"/>
        <end position="21"/>
    </location>
</feature>
<dbReference type="Gene3D" id="2.40.128.200">
    <property type="match status" value="1"/>
</dbReference>
<evidence type="ECO:0000256" key="1">
    <source>
        <dbReference type="ARBA" id="ARBA00022729"/>
    </source>
</evidence>
<keyword evidence="4" id="KW-0449">Lipoprotein</keyword>
<proteinExistence type="predicted"/>
<keyword evidence="3" id="KW-0564">Palmitate</keyword>
<dbReference type="Proteomes" id="UP001165542">
    <property type="component" value="Unassembled WGS sequence"/>
</dbReference>
<sequence>MANQYGLVAATLMLAALTGCAATPNAQSGGQIGEQERAENRAPLLPSALFAGGAARFESWQCQPANQNLVTAQDGETLRLWSLYGAWKLPQARVASGARYQDSDIGFWERGERAQVETPRGQLQCEKGSARSLLTRRDHPEVMFFARGNEPGWSIALHNTTPSLHLVTRYGEEQQTRPYVISVMDNAAGRVVLENVDGDDFFRVRIEAAACFDDMSGEPFPARVTLSLNGEQLSGCGQGIAP</sequence>
<evidence type="ECO:0000313" key="8">
    <source>
        <dbReference type="Proteomes" id="UP001165542"/>
    </source>
</evidence>
<feature type="domain" description="C-type lysozyme inhibitor" evidence="6">
    <location>
        <begin position="60"/>
        <end position="121"/>
    </location>
</feature>